<dbReference type="Pfam" id="PF09240">
    <property type="entry name" value="IL6Ra-bind"/>
    <property type="match status" value="1"/>
</dbReference>
<gene>
    <name evidence="11" type="primary">CSF2RA</name>
</gene>
<protein>
    <recommendedName>
        <fullName evidence="10">Fibronectin type-III domain-containing protein</fullName>
    </recommendedName>
</protein>
<dbReference type="Ensembl" id="ENSOCUT00000034980.1">
    <property type="protein sequence ID" value="ENSOCUP00000030014.1"/>
    <property type="gene ID" value="ENSOCUG00000023225.3"/>
</dbReference>
<dbReference type="InterPro" id="IPR036116">
    <property type="entry name" value="FN3_sf"/>
</dbReference>
<keyword evidence="6" id="KW-0675">Receptor</keyword>
<evidence type="ECO:0000256" key="8">
    <source>
        <dbReference type="SAM" id="Phobius"/>
    </source>
</evidence>
<reference evidence="11" key="3">
    <citation type="submission" date="2025-09" db="UniProtKB">
        <authorList>
            <consortium name="Ensembl"/>
        </authorList>
    </citation>
    <scope>IDENTIFICATION</scope>
    <source>
        <strain evidence="11">Thorbecke</strain>
    </source>
</reference>
<dbReference type="PANTHER" id="PTHR23037">
    <property type="entry name" value="CYTOKINE RECEPTOR"/>
    <property type="match status" value="1"/>
</dbReference>
<reference evidence="11" key="2">
    <citation type="submission" date="2025-08" db="UniProtKB">
        <authorList>
            <consortium name="Ensembl"/>
        </authorList>
    </citation>
    <scope>IDENTIFICATION</scope>
    <source>
        <strain evidence="11">Thorbecke</strain>
    </source>
</reference>
<keyword evidence="4 8" id="KW-1133">Transmembrane helix</keyword>
<dbReference type="Bgee" id="ENSOCUG00000023225">
    <property type="expression patterns" value="Expressed in blood and 17 other cell types or tissues"/>
</dbReference>
<dbReference type="InterPro" id="IPR003961">
    <property type="entry name" value="FN3_dom"/>
</dbReference>
<sequence>MAPALGVFTDVLMIFLVLSTWPTPAFFQIQGDPEVEGAYPSLNVTFNSRTMNLSWDCPENMTEARCLLRHEETGKIIMKVSRMGCSCTFTSMTLHAGATLEVQVTAHQRHLRETLVYANTGVEGTAARNFSCFIYDADFLNCTWARGPVAPVDTQYFLFLQDSRSQGKRETECPGYLKEAGTNLGCHLHGLSRWPFYTYFLVNGSSRHMHIQFFDAILSTKEIERFSPPANTSVHCNESHCLIQWLQPKTQQRLSYLDFQYQLDIQKENMEPGSWNPLVEVSGASENKYNFPSLQPRVRHWVRVRAADARVLGWSPWSQPVHFGSDTEDGGLLRVSLLVVLGTLVCTLVLGFLAKRFFKMCGLLSPIPHVKDKLNDQQDLEHQVGVREEIQAEPLSPSLLPLPMCALVQSCSQQPGAPFGSPMWVQQVHKALSHPLLQPSRCA</sequence>
<dbReference type="CDD" id="cd00063">
    <property type="entry name" value="FN3"/>
    <property type="match status" value="1"/>
</dbReference>
<evidence type="ECO:0000256" key="5">
    <source>
        <dbReference type="ARBA" id="ARBA00023136"/>
    </source>
</evidence>
<keyword evidence="7" id="KW-0325">Glycoprotein</keyword>
<evidence type="ECO:0000256" key="2">
    <source>
        <dbReference type="ARBA" id="ARBA00022692"/>
    </source>
</evidence>
<dbReference type="InterPro" id="IPR003532">
    <property type="entry name" value="Short_hematopoietin_rcpt_2_CS"/>
</dbReference>
<evidence type="ECO:0000313" key="12">
    <source>
        <dbReference type="Proteomes" id="UP000001811"/>
    </source>
</evidence>
<dbReference type="SUPFAM" id="SSF49265">
    <property type="entry name" value="Fibronectin type III"/>
    <property type="match status" value="2"/>
</dbReference>
<evidence type="ECO:0000256" key="4">
    <source>
        <dbReference type="ARBA" id="ARBA00022989"/>
    </source>
</evidence>
<dbReference type="GeneTree" id="ENSGT00520000055993"/>
<evidence type="ECO:0000256" key="1">
    <source>
        <dbReference type="ARBA" id="ARBA00004479"/>
    </source>
</evidence>
<dbReference type="GO" id="GO:0004896">
    <property type="term" value="F:cytokine receptor activity"/>
    <property type="evidence" value="ECO:0007669"/>
    <property type="project" value="InterPro"/>
</dbReference>
<dbReference type="PROSITE" id="PS01356">
    <property type="entry name" value="HEMATOPO_REC_S_F2"/>
    <property type="match status" value="1"/>
</dbReference>
<dbReference type="InterPro" id="IPR040907">
    <property type="entry name" value="IL3Ra_N"/>
</dbReference>
<keyword evidence="12" id="KW-1185">Reference proteome</keyword>
<dbReference type="PROSITE" id="PS50853">
    <property type="entry name" value="FN3"/>
    <property type="match status" value="1"/>
</dbReference>
<evidence type="ECO:0000256" key="9">
    <source>
        <dbReference type="SAM" id="SignalP"/>
    </source>
</evidence>
<organism evidence="11 12">
    <name type="scientific">Oryctolagus cuniculus</name>
    <name type="common">Rabbit</name>
    <dbReference type="NCBI Taxonomy" id="9986"/>
    <lineage>
        <taxon>Eukaryota</taxon>
        <taxon>Metazoa</taxon>
        <taxon>Chordata</taxon>
        <taxon>Craniata</taxon>
        <taxon>Vertebrata</taxon>
        <taxon>Euteleostomi</taxon>
        <taxon>Mammalia</taxon>
        <taxon>Eutheria</taxon>
        <taxon>Euarchontoglires</taxon>
        <taxon>Glires</taxon>
        <taxon>Lagomorpha</taxon>
        <taxon>Leporidae</taxon>
        <taxon>Oryctolagus</taxon>
    </lineage>
</organism>
<reference evidence="11 12" key="1">
    <citation type="journal article" date="2011" name="Nature">
        <title>A high-resolution map of human evolutionary constraint using 29 mammals.</title>
        <authorList>
            <person name="Lindblad-Toh K."/>
            <person name="Garber M."/>
            <person name="Zuk O."/>
            <person name="Lin M.F."/>
            <person name="Parker B.J."/>
            <person name="Washietl S."/>
            <person name="Kheradpour P."/>
            <person name="Ernst J."/>
            <person name="Jordan G."/>
            <person name="Mauceli E."/>
            <person name="Ward L.D."/>
            <person name="Lowe C.B."/>
            <person name="Holloway A.K."/>
            <person name="Clamp M."/>
            <person name="Gnerre S."/>
            <person name="Alfoldi J."/>
            <person name="Beal K."/>
            <person name="Chang J."/>
            <person name="Clawson H."/>
            <person name="Cuff J."/>
            <person name="Di Palma F."/>
            <person name="Fitzgerald S."/>
            <person name="Flicek P."/>
            <person name="Guttman M."/>
            <person name="Hubisz M.J."/>
            <person name="Jaffe D.B."/>
            <person name="Jungreis I."/>
            <person name="Kent W.J."/>
            <person name="Kostka D."/>
            <person name="Lara M."/>
            <person name="Martins A.L."/>
            <person name="Massingham T."/>
            <person name="Moltke I."/>
            <person name="Raney B.J."/>
            <person name="Rasmussen M.D."/>
            <person name="Robinson J."/>
            <person name="Stark A."/>
            <person name="Vilella A.J."/>
            <person name="Wen J."/>
            <person name="Xie X."/>
            <person name="Zody M.C."/>
            <person name="Baldwin J."/>
            <person name="Bloom T."/>
            <person name="Chin C.W."/>
            <person name="Heiman D."/>
            <person name="Nicol R."/>
            <person name="Nusbaum C."/>
            <person name="Young S."/>
            <person name="Wilkinson J."/>
            <person name="Worley K.C."/>
            <person name="Kovar C.L."/>
            <person name="Muzny D.M."/>
            <person name="Gibbs R.A."/>
            <person name="Cree A."/>
            <person name="Dihn H.H."/>
            <person name="Fowler G."/>
            <person name="Jhangiani S."/>
            <person name="Joshi V."/>
            <person name="Lee S."/>
            <person name="Lewis L.R."/>
            <person name="Nazareth L.V."/>
            <person name="Okwuonu G."/>
            <person name="Santibanez J."/>
            <person name="Warren W.C."/>
            <person name="Mardis E.R."/>
            <person name="Weinstock G.M."/>
            <person name="Wilson R.K."/>
            <person name="Delehaunty K."/>
            <person name="Dooling D."/>
            <person name="Fronik C."/>
            <person name="Fulton L."/>
            <person name="Fulton B."/>
            <person name="Graves T."/>
            <person name="Minx P."/>
            <person name="Sodergren E."/>
            <person name="Birney E."/>
            <person name="Margulies E.H."/>
            <person name="Herrero J."/>
            <person name="Green E.D."/>
            <person name="Haussler D."/>
            <person name="Siepel A."/>
            <person name="Goldman N."/>
            <person name="Pollard K.S."/>
            <person name="Pedersen J.S."/>
            <person name="Lander E.S."/>
            <person name="Kellis M."/>
        </authorList>
    </citation>
    <scope>NUCLEOTIDE SEQUENCE [LARGE SCALE GENOMIC DNA]</scope>
    <source>
        <strain evidence="12">Thorbecke</strain>
    </source>
</reference>
<dbReference type="FunFam" id="2.60.40.10:FF:001087">
    <property type="entry name" value="Colony stimulating factor 2 receptor alpha subunit"/>
    <property type="match status" value="1"/>
</dbReference>
<keyword evidence="3 9" id="KW-0732">Signal</keyword>
<dbReference type="Gene3D" id="2.60.40.10">
    <property type="entry name" value="Immunoglobulins"/>
    <property type="match status" value="2"/>
</dbReference>
<dbReference type="InterPro" id="IPR015321">
    <property type="entry name" value="TypeI_recpt_CBD"/>
</dbReference>
<evidence type="ECO:0000256" key="7">
    <source>
        <dbReference type="ARBA" id="ARBA00023180"/>
    </source>
</evidence>
<evidence type="ECO:0000259" key="10">
    <source>
        <dbReference type="PROSITE" id="PS50853"/>
    </source>
</evidence>
<dbReference type="InterPro" id="IPR013783">
    <property type="entry name" value="Ig-like_fold"/>
</dbReference>
<dbReference type="InParanoid" id="A0A5F9C926"/>
<dbReference type="STRING" id="9986.ENSOCUP00000030014"/>
<dbReference type="Pfam" id="PF18611">
    <property type="entry name" value="IL3Ra_N"/>
    <property type="match status" value="1"/>
</dbReference>
<dbReference type="PANTHER" id="PTHR23037:SF46">
    <property type="entry name" value="INTERLEUKIN 5 RECEPTOR SUBUNIT ALPHA"/>
    <property type="match status" value="1"/>
</dbReference>
<name>A0A5F9C926_RABIT</name>
<feature type="domain" description="Fibronectin type-III" evidence="10">
    <location>
        <begin position="228"/>
        <end position="330"/>
    </location>
</feature>
<dbReference type="AlphaFoldDB" id="A0A5F9C926"/>
<evidence type="ECO:0000256" key="6">
    <source>
        <dbReference type="ARBA" id="ARBA00023170"/>
    </source>
</evidence>
<dbReference type="SMR" id="A0A5F9C926"/>
<dbReference type="Proteomes" id="UP000001811">
    <property type="component" value="Unplaced"/>
</dbReference>
<proteinExistence type="predicted"/>
<feature type="signal peptide" evidence="9">
    <location>
        <begin position="1"/>
        <end position="19"/>
    </location>
</feature>
<dbReference type="FunCoup" id="A0A5F9C926">
    <property type="interactions" value="8"/>
</dbReference>
<comment type="subcellular location">
    <subcellularLocation>
        <location evidence="1">Membrane</location>
        <topology evidence="1">Single-pass type I membrane protein</topology>
    </subcellularLocation>
</comment>
<keyword evidence="2 8" id="KW-0812">Transmembrane</keyword>
<evidence type="ECO:0000256" key="3">
    <source>
        <dbReference type="ARBA" id="ARBA00022729"/>
    </source>
</evidence>
<feature type="transmembrane region" description="Helical" evidence="8">
    <location>
        <begin position="332"/>
        <end position="354"/>
    </location>
</feature>
<evidence type="ECO:0000313" key="11">
    <source>
        <dbReference type="Ensembl" id="ENSOCUP00000030014.1"/>
    </source>
</evidence>
<feature type="chain" id="PRO_5023844599" description="Fibronectin type-III domain-containing protein" evidence="9">
    <location>
        <begin position="20"/>
        <end position="443"/>
    </location>
</feature>
<keyword evidence="5 8" id="KW-0472">Membrane</keyword>
<dbReference type="GO" id="GO:0009897">
    <property type="term" value="C:external side of plasma membrane"/>
    <property type="evidence" value="ECO:0007669"/>
    <property type="project" value="TreeGrafter"/>
</dbReference>
<dbReference type="Pfam" id="PF00041">
    <property type="entry name" value="fn3"/>
    <property type="match status" value="1"/>
</dbReference>
<accession>A0A5F9C926</accession>